<evidence type="ECO:0000313" key="2">
    <source>
        <dbReference type="EnsemblPlants" id="TuG1812G0100001847.01.T01.cds411661"/>
    </source>
</evidence>
<dbReference type="AlphaFoldDB" id="A0A8R7JYU9"/>
<reference evidence="3" key="1">
    <citation type="journal article" date="2013" name="Nature">
        <title>Draft genome of the wheat A-genome progenitor Triticum urartu.</title>
        <authorList>
            <person name="Ling H.Q."/>
            <person name="Zhao S."/>
            <person name="Liu D."/>
            <person name="Wang J."/>
            <person name="Sun H."/>
            <person name="Zhang C."/>
            <person name="Fan H."/>
            <person name="Li D."/>
            <person name="Dong L."/>
            <person name="Tao Y."/>
            <person name="Gao C."/>
            <person name="Wu H."/>
            <person name="Li Y."/>
            <person name="Cui Y."/>
            <person name="Guo X."/>
            <person name="Zheng S."/>
            <person name="Wang B."/>
            <person name="Yu K."/>
            <person name="Liang Q."/>
            <person name="Yang W."/>
            <person name="Lou X."/>
            <person name="Chen J."/>
            <person name="Feng M."/>
            <person name="Jian J."/>
            <person name="Zhang X."/>
            <person name="Luo G."/>
            <person name="Jiang Y."/>
            <person name="Liu J."/>
            <person name="Wang Z."/>
            <person name="Sha Y."/>
            <person name="Zhang B."/>
            <person name="Wu H."/>
            <person name="Tang D."/>
            <person name="Shen Q."/>
            <person name="Xue P."/>
            <person name="Zou S."/>
            <person name="Wang X."/>
            <person name="Liu X."/>
            <person name="Wang F."/>
            <person name="Yang Y."/>
            <person name="An X."/>
            <person name="Dong Z."/>
            <person name="Zhang K."/>
            <person name="Zhang X."/>
            <person name="Luo M.C."/>
            <person name="Dvorak J."/>
            <person name="Tong Y."/>
            <person name="Wang J."/>
            <person name="Yang H."/>
            <person name="Li Z."/>
            <person name="Wang D."/>
            <person name="Zhang A."/>
            <person name="Wang J."/>
        </authorList>
    </citation>
    <scope>NUCLEOTIDE SEQUENCE</scope>
    <source>
        <strain evidence="3">cv. G1812</strain>
    </source>
</reference>
<reference evidence="2" key="3">
    <citation type="submission" date="2022-06" db="UniProtKB">
        <authorList>
            <consortium name="EnsemblPlants"/>
        </authorList>
    </citation>
    <scope>IDENTIFICATION</scope>
</reference>
<protein>
    <submittedName>
        <fullName evidence="2">Uncharacterized protein</fullName>
    </submittedName>
</protein>
<feature type="transmembrane region" description="Helical" evidence="1">
    <location>
        <begin position="42"/>
        <end position="60"/>
    </location>
</feature>
<evidence type="ECO:0000256" key="1">
    <source>
        <dbReference type="SAM" id="Phobius"/>
    </source>
</evidence>
<organism evidence="2 3">
    <name type="scientific">Triticum urartu</name>
    <name type="common">Red wild einkorn</name>
    <name type="synonym">Crithodium urartu</name>
    <dbReference type="NCBI Taxonomy" id="4572"/>
    <lineage>
        <taxon>Eukaryota</taxon>
        <taxon>Viridiplantae</taxon>
        <taxon>Streptophyta</taxon>
        <taxon>Embryophyta</taxon>
        <taxon>Tracheophyta</taxon>
        <taxon>Spermatophyta</taxon>
        <taxon>Magnoliopsida</taxon>
        <taxon>Liliopsida</taxon>
        <taxon>Poales</taxon>
        <taxon>Poaceae</taxon>
        <taxon>BOP clade</taxon>
        <taxon>Pooideae</taxon>
        <taxon>Triticodae</taxon>
        <taxon>Triticeae</taxon>
        <taxon>Triticinae</taxon>
        <taxon>Triticum</taxon>
    </lineage>
</organism>
<accession>A0A8R7JYU9</accession>
<keyword evidence="3" id="KW-1185">Reference proteome</keyword>
<evidence type="ECO:0000313" key="3">
    <source>
        <dbReference type="Proteomes" id="UP000015106"/>
    </source>
</evidence>
<reference evidence="2" key="2">
    <citation type="submission" date="2018-03" db="EMBL/GenBank/DDBJ databases">
        <title>The Triticum urartu genome reveals the dynamic nature of wheat genome evolution.</title>
        <authorList>
            <person name="Ling H."/>
            <person name="Ma B."/>
            <person name="Shi X."/>
            <person name="Liu H."/>
            <person name="Dong L."/>
            <person name="Sun H."/>
            <person name="Cao Y."/>
            <person name="Gao Q."/>
            <person name="Zheng S."/>
            <person name="Li Y."/>
            <person name="Yu Y."/>
            <person name="Du H."/>
            <person name="Qi M."/>
            <person name="Li Y."/>
            <person name="Yu H."/>
            <person name="Cui Y."/>
            <person name="Wang N."/>
            <person name="Chen C."/>
            <person name="Wu H."/>
            <person name="Zhao Y."/>
            <person name="Zhang J."/>
            <person name="Li Y."/>
            <person name="Zhou W."/>
            <person name="Zhang B."/>
            <person name="Hu W."/>
            <person name="Eijk M."/>
            <person name="Tang J."/>
            <person name="Witsenboer H."/>
            <person name="Zhao S."/>
            <person name="Li Z."/>
            <person name="Zhang A."/>
            <person name="Wang D."/>
            <person name="Liang C."/>
        </authorList>
    </citation>
    <scope>NUCLEOTIDE SEQUENCE [LARGE SCALE GENOMIC DNA]</scope>
    <source>
        <strain evidence="2">cv. G1812</strain>
    </source>
</reference>
<keyword evidence="1" id="KW-1133">Transmembrane helix</keyword>
<dbReference type="Proteomes" id="UP000015106">
    <property type="component" value="Chromosome 1"/>
</dbReference>
<dbReference type="Gramene" id="TuG1812G0100001847.01.T01">
    <property type="protein sequence ID" value="TuG1812G0100001847.01.T01.cds411661"/>
    <property type="gene ID" value="TuG1812G0100001847.01"/>
</dbReference>
<dbReference type="EnsemblPlants" id="TuG1812G0100001847.01.T01">
    <property type="protein sequence ID" value="TuG1812G0100001847.01.T01.cds411661"/>
    <property type="gene ID" value="TuG1812G0100001847.01"/>
</dbReference>
<name>A0A8R7JYU9_TRIUA</name>
<keyword evidence="1" id="KW-0472">Membrane</keyword>
<keyword evidence="1" id="KW-0812">Transmembrane</keyword>
<proteinExistence type="predicted"/>
<sequence>MWGIGRRSGATGGPRPLGIQRLPGNWRRVLTGDAWVRRRSTMLVGVGLVGGGAGLGGLGLRSGGGASVRRWVGFDRGRRWGGAWGWRFFFWFLQFSGF</sequence>